<dbReference type="EMBL" id="VTWH01000002">
    <property type="protein sequence ID" value="KAA0970910.1"/>
    <property type="molecule type" value="Genomic_DNA"/>
</dbReference>
<keyword evidence="4" id="KW-1185">Reference proteome</keyword>
<dbReference type="PANTHER" id="PTHR30157">
    <property type="entry name" value="FERRIC REDUCTASE, NADPH-DEPENDENT"/>
    <property type="match status" value="1"/>
</dbReference>
<protein>
    <submittedName>
        <fullName evidence="3">Siderophore-interacting protein</fullName>
    </submittedName>
</protein>
<dbReference type="PANTHER" id="PTHR30157:SF0">
    <property type="entry name" value="NADPH-DEPENDENT FERRIC-CHELATE REDUCTASE"/>
    <property type="match status" value="1"/>
</dbReference>
<dbReference type="Pfam" id="PF08021">
    <property type="entry name" value="FAD_binding_9"/>
    <property type="match status" value="1"/>
</dbReference>
<dbReference type="InterPro" id="IPR017938">
    <property type="entry name" value="Riboflavin_synthase-like_b-brl"/>
</dbReference>
<dbReference type="InterPro" id="IPR039374">
    <property type="entry name" value="SIP_fam"/>
</dbReference>
<dbReference type="Pfam" id="PF04954">
    <property type="entry name" value="SIP"/>
    <property type="match status" value="1"/>
</dbReference>
<reference evidence="3 4" key="1">
    <citation type="submission" date="2019-08" db="EMBL/GenBank/DDBJ databases">
        <title>Aureimonas fodiniaquatilis sp. nov., isolated from a coal mine wastewater.</title>
        <authorList>
            <person name="Kim W."/>
        </authorList>
    </citation>
    <scope>NUCLEOTIDE SEQUENCE [LARGE SCALE GENOMIC DNA]</scope>
    <source>
        <strain evidence="3 4">CAU 1482</strain>
    </source>
</reference>
<dbReference type="Gene3D" id="3.40.50.80">
    <property type="entry name" value="Nucleotide-binding domain of ferredoxin-NADP reductase (FNR) module"/>
    <property type="match status" value="1"/>
</dbReference>
<dbReference type="SUPFAM" id="SSF63380">
    <property type="entry name" value="Riboflavin synthase domain-like"/>
    <property type="match status" value="1"/>
</dbReference>
<proteinExistence type="inferred from homology"/>
<gene>
    <name evidence="3" type="ORF">FPY71_10615</name>
</gene>
<evidence type="ECO:0000313" key="3">
    <source>
        <dbReference type="EMBL" id="KAA0970910.1"/>
    </source>
</evidence>
<comment type="similarity">
    <text evidence="1">Belongs to the SIP oxidoreductase family.</text>
</comment>
<dbReference type="RefSeq" id="WP_149300222.1">
    <property type="nucleotide sequence ID" value="NZ_VTWH01000002.1"/>
</dbReference>
<dbReference type="Proteomes" id="UP000324738">
    <property type="component" value="Unassembled WGS sequence"/>
</dbReference>
<dbReference type="OrthoDB" id="9814826at2"/>
<dbReference type="CDD" id="cd06193">
    <property type="entry name" value="siderophore_interacting"/>
    <property type="match status" value="1"/>
</dbReference>
<dbReference type="GO" id="GO:0016491">
    <property type="term" value="F:oxidoreductase activity"/>
    <property type="evidence" value="ECO:0007669"/>
    <property type="project" value="InterPro"/>
</dbReference>
<dbReference type="Gene3D" id="2.40.30.10">
    <property type="entry name" value="Translation factors"/>
    <property type="match status" value="1"/>
</dbReference>
<comment type="caution">
    <text evidence="3">The sequence shown here is derived from an EMBL/GenBank/DDBJ whole genome shotgun (WGS) entry which is preliminary data.</text>
</comment>
<dbReference type="AlphaFoldDB" id="A0A5B0DZD7"/>
<dbReference type="InterPro" id="IPR013113">
    <property type="entry name" value="SIP_FAD-bd"/>
</dbReference>
<evidence type="ECO:0000259" key="2">
    <source>
        <dbReference type="PROSITE" id="PS51384"/>
    </source>
</evidence>
<dbReference type="InterPro" id="IPR017927">
    <property type="entry name" value="FAD-bd_FR_type"/>
</dbReference>
<dbReference type="PROSITE" id="PS51384">
    <property type="entry name" value="FAD_FR"/>
    <property type="match status" value="1"/>
</dbReference>
<name>A0A5B0DZD7_9HYPH</name>
<sequence>MAETLVEEARVLESAAHLFSKAVVRRVDSGRFLNHLWRHYPESFDPTDGCFVLGEAVARISFIKNSMIITVMASDDASLRNLKGILAYQLQNWPGTDFASIVWMGDGAGPVDLPHFRQMRLVNVQNITPGFCRLELAGEDLHRFAQGGFHVRLLLPPRGRTPVWPHAGPGGLPIWPRDRDRLILRTYTLRQVLPDQGLVSIDIFRHQPEGAVQNWLDHAVAGDLLGIMGPGGGGVPKADWVCLAGDETALPAIARILENLPPATCGFALLEVDNAREMQDLQAPEGVEIVWLLRNGVAPGRSSLLVEAVRNLPWPGSGSVFAFAGAEFETYKLLRHEYRKVRGLRRNQHQAVAYWWLGRPEA</sequence>
<dbReference type="InterPro" id="IPR039261">
    <property type="entry name" value="FNR_nucleotide-bd"/>
</dbReference>
<evidence type="ECO:0000313" key="4">
    <source>
        <dbReference type="Proteomes" id="UP000324738"/>
    </source>
</evidence>
<organism evidence="3 4">
    <name type="scientific">Aureimonas fodinaquatilis</name>
    <dbReference type="NCBI Taxonomy" id="2565783"/>
    <lineage>
        <taxon>Bacteria</taxon>
        <taxon>Pseudomonadati</taxon>
        <taxon>Pseudomonadota</taxon>
        <taxon>Alphaproteobacteria</taxon>
        <taxon>Hyphomicrobiales</taxon>
        <taxon>Aurantimonadaceae</taxon>
        <taxon>Aureimonas</taxon>
    </lineage>
</organism>
<feature type="domain" description="FAD-binding FR-type" evidence="2">
    <location>
        <begin position="114"/>
        <end position="237"/>
    </location>
</feature>
<dbReference type="InterPro" id="IPR007037">
    <property type="entry name" value="SIP_rossman_dom"/>
</dbReference>
<evidence type="ECO:0000256" key="1">
    <source>
        <dbReference type="ARBA" id="ARBA00035644"/>
    </source>
</evidence>
<accession>A0A5B0DZD7</accession>